<protein>
    <submittedName>
        <fullName evidence="5">Related to SEC6-protein transport protein</fullName>
    </submittedName>
</protein>
<dbReference type="AlphaFoldDB" id="A0A077RCM8"/>
<evidence type="ECO:0000256" key="3">
    <source>
        <dbReference type="ARBA" id="ARBA00022483"/>
    </source>
</evidence>
<dbReference type="GO" id="GO:0000145">
    <property type="term" value="C:exocyst"/>
    <property type="evidence" value="ECO:0007669"/>
    <property type="project" value="InterPro"/>
</dbReference>
<dbReference type="PANTHER" id="PTHR21292:SF1">
    <property type="entry name" value="EXOCYST COMPLEX COMPONENT 3"/>
    <property type="match status" value="1"/>
</dbReference>
<organism evidence="5">
    <name type="scientific">Melanopsichium pennsylvanicum 4</name>
    <dbReference type="NCBI Taxonomy" id="1398559"/>
    <lineage>
        <taxon>Eukaryota</taxon>
        <taxon>Fungi</taxon>
        <taxon>Dikarya</taxon>
        <taxon>Basidiomycota</taxon>
        <taxon>Ustilaginomycotina</taxon>
        <taxon>Ustilaginomycetes</taxon>
        <taxon>Ustilaginales</taxon>
        <taxon>Ustilaginaceae</taxon>
        <taxon>Melanopsichium</taxon>
    </lineage>
</organism>
<dbReference type="InterPro" id="IPR042532">
    <property type="entry name" value="EXOC3/Sec6_C"/>
</dbReference>
<dbReference type="Gene3D" id="1.10.357.50">
    <property type="match status" value="1"/>
</dbReference>
<dbReference type="PANTHER" id="PTHR21292">
    <property type="entry name" value="EXOCYST COMPLEX COMPONENT SEC6-RELATED"/>
    <property type="match status" value="1"/>
</dbReference>
<dbReference type="GO" id="GO:0051601">
    <property type="term" value="P:exocyst localization"/>
    <property type="evidence" value="ECO:0007669"/>
    <property type="project" value="TreeGrafter"/>
</dbReference>
<dbReference type="InterPro" id="IPR010326">
    <property type="entry name" value="EXOC3/Sec6"/>
</dbReference>
<feature type="compositionally biased region" description="Polar residues" evidence="4">
    <location>
        <begin position="14"/>
        <end position="33"/>
    </location>
</feature>
<sequence>MSFAIPSHALLSMPPSSLTVRSNGTHLRNGSQPLSSSSPSPSSHGHAGLSSAVHGAAPMSAALTAANLPNGAVPSSSNLVAEFLKSPDDLTKISALRKKLLKEQASLSAKLKLGAKEQLEATRDGLLKLQATRKDVAAIREAFAQIEALYTTSEGDEVSISNHSDANRSFRVISQVSQIHRNFVQTATTLEKLDALPNQISALAEMLQRSQDDIMGPATDLLPLHFHLSQLEAFRNETFQIARTCSADVRNTVSEFFAPLDGLIKAFDDYILVLAERTLDLVREGRPSVVIKFIKIIEKESREDERAAAIRLAKRANLEGAARFRSVVANARVIKLYRPKFVEAIDRATAELFDECWARFGADDTSLEFLGHLDWIYDDLRFVQSEVVPLFPEDYKILRTFVKSYHKHLGSILRERILIKDPEASALLELYQFTQEYCKIITKEVGADKAWLEPTLLAGKEQSIIDDYLGLITKKIDEWTANLMSDEVREFVARQNPPDEDNEGLYGLQGAAILFQMVNQQVDVAADSGQASVLAKVVDHAAKAMHSTQATWLRVLESEFKKQREAKSPEDVVGGLVEYVIALANDQLKSADYAEALIARLEPMVSKKYQAGIREAVDNALNGFLDVSKRCTQVLVDLVFADLQPAIKDLFTFPVWYSEGTMTMIVETMRDYTMDYSERLNPDLFDVLCGDMIDRFLVSYIGTLRRVGSGKLRMPKASEQMRKDLDDAKNLFLSFKKEEEVQEKFQVLDAILGMLTSSATMVFLPYWSFAKAHGAHLGFLESVMKARDDLKKDDVNGLMESARRKVKSEGLNDLVPETGGPTVMSRVAQAYGPSSGGLLANLGGERAAGMAASATQALGLTGWKSKDRD</sequence>
<proteinExistence type="inferred from homology"/>
<comment type="similarity">
    <text evidence="1">Belongs to the SEC6 family.</text>
</comment>
<dbReference type="FunFam" id="1.10.357.50:FF:000006">
    <property type="entry name" value="Exocyst complex component sec6"/>
    <property type="match status" value="1"/>
</dbReference>
<accession>A0A077RCM8</accession>
<feature type="compositionally biased region" description="Low complexity" evidence="4">
    <location>
        <begin position="34"/>
        <end position="51"/>
    </location>
</feature>
<evidence type="ECO:0000256" key="4">
    <source>
        <dbReference type="SAM" id="MobiDB-lite"/>
    </source>
</evidence>
<dbReference type="EMBL" id="HG529712">
    <property type="protein sequence ID" value="CDI56986.1"/>
    <property type="molecule type" value="Genomic_DNA"/>
</dbReference>
<dbReference type="GO" id="GO:0006887">
    <property type="term" value="P:exocytosis"/>
    <property type="evidence" value="ECO:0007669"/>
    <property type="project" value="UniProtKB-KW"/>
</dbReference>
<dbReference type="Pfam" id="PF06046">
    <property type="entry name" value="Sec6"/>
    <property type="match status" value="1"/>
</dbReference>
<evidence type="ECO:0000313" key="5">
    <source>
        <dbReference type="EMBL" id="CDI56986.1"/>
    </source>
</evidence>
<keyword evidence="2" id="KW-0813">Transport</keyword>
<dbReference type="Gene3D" id="1.10.357.70">
    <property type="entry name" value="Exocyst complex component Sec6, C-terminal domain"/>
    <property type="match status" value="1"/>
</dbReference>
<name>A0A077RCM8_9BASI</name>
<evidence type="ECO:0000256" key="2">
    <source>
        <dbReference type="ARBA" id="ARBA00022448"/>
    </source>
</evidence>
<evidence type="ECO:0000256" key="1">
    <source>
        <dbReference type="ARBA" id="ARBA00009447"/>
    </source>
</evidence>
<dbReference type="GO" id="GO:0000149">
    <property type="term" value="F:SNARE binding"/>
    <property type="evidence" value="ECO:0007669"/>
    <property type="project" value="TreeGrafter"/>
</dbReference>
<keyword evidence="3" id="KW-0268">Exocytosis</keyword>
<feature type="region of interest" description="Disordered" evidence="4">
    <location>
        <begin position="14"/>
        <end position="51"/>
    </location>
</feature>
<reference evidence="5" key="1">
    <citation type="journal article" date="2014" name="Genome Biol. Evol.">
        <title>Gene Loss Rather Than Gene Gain Is Associated with a Host Jump from Monocots to Dicots in the Smut Fungus Melanopsichium pennsylvanicum.</title>
        <authorList>
            <person name="Sharma R."/>
            <person name="Mishra B."/>
            <person name="Runge F."/>
            <person name="Thines M."/>
        </authorList>
    </citation>
    <scope>NUCLEOTIDE SEQUENCE</scope>
    <source>
        <strain evidence="5">4</strain>
    </source>
</reference>